<dbReference type="InterPro" id="IPR041049">
    <property type="entry name" value="DUF5615"/>
</dbReference>
<dbReference type="AlphaFoldDB" id="A0A938BSX6"/>
<evidence type="ECO:0000313" key="3">
    <source>
        <dbReference type="Proteomes" id="UP000779900"/>
    </source>
</evidence>
<dbReference type="Proteomes" id="UP000779900">
    <property type="component" value="Unassembled WGS sequence"/>
</dbReference>
<reference evidence="2" key="1">
    <citation type="submission" date="2019-03" db="EMBL/GenBank/DDBJ databases">
        <title>Lake Tanganyika Metagenome-Assembled Genomes (MAGs).</title>
        <authorList>
            <person name="Tran P."/>
        </authorList>
    </citation>
    <scope>NUCLEOTIDE SEQUENCE</scope>
    <source>
        <strain evidence="2">K_DeepCast_150m_m2_040</strain>
    </source>
</reference>
<dbReference type="Pfam" id="PF18480">
    <property type="entry name" value="DUF5615"/>
    <property type="match status" value="1"/>
</dbReference>
<accession>A0A938BSX6</accession>
<organism evidence="2 3">
    <name type="scientific">candidate division WOR-3 bacterium</name>
    <dbReference type="NCBI Taxonomy" id="2052148"/>
    <lineage>
        <taxon>Bacteria</taxon>
        <taxon>Bacteria division WOR-3</taxon>
    </lineage>
</organism>
<protein>
    <recommendedName>
        <fullName evidence="1">DUF5615 domain-containing protein</fullName>
    </recommendedName>
</protein>
<feature type="domain" description="DUF5615" evidence="1">
    <location>
        <begin position="1"/>
        <end position="107"/>
    </location>
</feature>
<name>A0A938BSX6_UNCW3</name>
<evidence type="ECO:0000313" key="2">
    <source>
        <dbReference type="EMBL" id="MBM3330388.1"/>
    </source>
</evidence>
<sequence length="127" mass="13910">MKFLVDNALSPVVAAALSRAGHDAAHVRDRAIQHADDETVFDCAAREGRVIVSADTDFGQILARRASKRPSVILFRRGTERRPERQVALLLKNLPGITDALEGGSVVAFEQKRIRIRSLPLPGNSED</sequence>
<gene>
    <name evidence="2" type="ORF">FJY68_00895</name>
</gene>
<comment type="caution">
    <text evidence="2">The sequence shown here is derived from an EMBL/GenBank/DDBJ whole genome shotgun (WGS) entry which is preliminary data.</text>
</comment>
<evidence type="ECO:0000259" key="1">
    <source>
        <dbReference type="Pfam" id="PF18480"/>
    </source>
</evidence>
<dbReference type="EMBL" id="VGIR01000002">
    <property type="protein sequence ID" value="MBM3330388.1"/>
    <property type="molecule type" value="Genomic_DNA"/>
</dbReference>
<proteinExistence type="predicted"/>